<feature type="region of interest" description="Disordered" evidence="1">
    <location>
        <begin position="120"/>
        <end position="139"/>
    </location>
</feature>
<dbReference type="GO" id="GO:0000796">
    <property type="term" value="C:condensin complex"/>
    <property type="evidence" value="ECO:0007669"/>
    <property type="project" value="TreeGrafter"/>
</dbReference>
<evidence type="ECO:0000313" key="2">
    <source>
        <dbReference type="EMBL" id="CAH9105309.1"/>
    </source>
</evidence>
<name>A0A9P0ZN63_CUSEU</name>
<sequence length="264" mass="29172">MIIATSHLYSHLIKETPFKASLKKQLSGRTLQTLFGAATTTQAKSSICSIVSTISADAIDDLFEEFLPLVTNCSGLTGSVERQAEVRSVHMMMLSCGWFDNMFESLSEILQEIVHSMNDSAEQEAPSTKRKKQKFSTKRTSKCKYPNLKKALTKTKFSSADTYEIAEGIALQVNDLLLFESTRKAVLGSGILETVFLALKTISEFSILQPWECGDMNVYPLLAYTALSLQMSAINVSDCEAKQSSKRKVATESSSTTKVHYKSC</sequence>
<organism evidence="2 3">
    <name type="scientific">Cuscuta europaea</name>
    <name type="common">European dodder</name>
    <dbReference type="NCBI Taxonomy" id="41803"/>
    <lineage>
        <taxon>Eukaryota</taxon>
        <taxon>Viridiplantae</taxon>
        <taxon>Streptophyta</taxon>
        <taxon>Embryophyta</taxon>
        <taxon>Tracheophyta</taxon>
        <taxon>Spermatophyta</taxon>
        <taxon>Magnoliopsida</taxon>
        <taxon>eudicotyledons</taxon>
        <taxon>Gunneridae</taxon>
        <taxon>Pentapetalae</taxon>
        <taxon>asterids</taxon>
        <taxon>lamiids</taxon>
        <taxon>Solanales</taxon>
        <taxon>Convolvulaceae</taxon>
        <taxon>Cuscuteae</taxon>
        <taxon>Cuscuta</taxon>
        <taxon>Cuscuta subgen. Cuscuta</taxon>
    </lineage>
</organism>
<keyword evidence="3" id="KW-1185">Reference proteome</keyword>
<evidence type="ECO:0000256" key="1">
    <source>
        <dbReference type="SAM" id="MobiDB-lite"/>
    </source>
</evidence>
<comment type="caution">
    <text evidence="2">The sequence shown here is derived from an EMBL/GenBank/DDBJ whole genome shotgun (WGS) entry which is preliminary data.</text>
</comment>
<gene>
    <name evidence="2" type="ORF">CEURO_LOCUS16838</name>
</gene>
<dbReference type="GO" id="GO:0000070">
    <property type="term" value="P:mitotic sister chromatid segregation"/>
    <property type="evidence" value="ECO:0007669"/>
    <property type="project" value="TreeGrafter"/>
</dbReference>
<reference evidence="2" key="1">
    <citation type="submission" date="2022-07" db="EMBL/GenBank/DDBJ databases">
        <authorList>
            <person name="Macas J."/>
            <person name="Novak P."/>
            <person name="Neumann P."/>
        </authorList>
    </citation>
    <scope>NUCLEOTIDE SEQUENCE</scope>
</reference>
<dbReference type="OrthoDB" id="10062843at2759"/>
<feature type="compositionally biased region" description="Basic residues" evidence="1">
    <location>
        <begin position="128"/>
        <end position="139"/>
    </location>
</feature>
<evidence type="ECO:0000313" key="3">
    <source>
        <dbReference type="Proteomes" id="UP001152484"/>
    </source>
</evidence>
<dbReference type="GO" id="GO:0005634">
    <property type="term" value="C:nucleus"/>
    <property type="evidence" value="ECO:0007669"/>
    <property type="project" value="TreeGrafter"/>
</dbReference>
<protein>
    <submittedName>
        <fullName evidence="2">Uncharacterized protein</fullName>
    </submittedName>
</protein>
<dbReference type="PANTHER" id="PTHR16199:SF4">
    <property type="entry name" value="CONDENSIN-2 COMPLEX SUBUNIT G2"/>
    <property type="match status" value="1"/>
</dbReference>
<proteinExistence type="predicted"/>
<dbReference type="PANTHER" id="PTHR16199">
    <property type="entry name" value="CONDENSIN-2 COMPLEX SUBUNIT G2"/>
    <property type="match status" value="1"/>
</dbReference>
<accession>A0A9P0ZN63</accession>
<dbReference type="AlphaFoldDB" id="A0A9P0ZN63"/>
<dbReference type="EMBL" id="CAMAPE010000048">
    <property type="protein sequence ID" value="CAH9105309.1"/>
    <property type="molecule type" value="Genomic_DNA"/>
</dbReference>
<dbReference type="Proteomes" id="UP001152484">
    <property type="component" value="Unassembled WGS sequence"/>
</dbReference>